<name>A0A1F6P987_9BACT</name>
<evidence type="ECO:0000313" key="8">
    <source>
        <dbReference type="Proteomes" id="UP000176634"/>
    </source>
</evidence>
<organism evidence="7 8">
    <name type="scientific">Candidatus Magasanikbacteria bacterium RIFOXYD1_FULL_40_23</name>
    <dbReference type="NCBI Taxonomy" id="1798705"/>
    <lineage>
        <taxon>Bacteria</taxon>
        <taxon>Candidatus Magasanikiibacteriota</taxon>
    </lineage>
</organism>
<accession>A0A1F6P987</accession>
<dbReference type="Proteomes" id="UP000176634">
    <property type="component" value="Unassembled WGS sequence"/>
</dbReference>
<evidence type="ECO:0000313" key="7">
    <source>
        <dbReference type="EMBL" id="OGH92739.1"/>
    </source>
</evidence>
<dbReference type="InterPro" id="IPR036249">
    <property type="entry name" value="Thioredoxin-like_sf"/>
</dbReference>
<evidence type="ECO:0000256" key="5">
    <source>
        <dbReference type="ARBA" id="ARBA00023284"/>
    </source>
</evidence>
<evidence type="ECO:0000256" key="3">
    <source>
        <dbReference type="ARBA" id="ARBA00023002"/>
    </source>
</evidence>
<evidence type="ECO:0000256" key="2">
    <source>
        <dbReference type="ARBA" id="ARBA00022729"/>
    </source>
</evidence>
<reference evidence="7 8" key="1">
    <citation type="journal article" date="2016" name="Nat. Commun.">
        <title>Thousands of microbial genomes shed light on interconnected biogeochemical processes in an aquifer system.</title>
        <authorList>
            <person name="Anantharaman K."/>
            <person name="Brown C.T."/>
            <person name="Hug L.A."/>
            <person name="Sharon I."/>
            <person name="Castelle C.J."/>
            <person name="Probst A.J."/>
            <person name="Thomas B.C."/>
            <person name="Singh A."/>
            <person name="Wilkins M.J."/>
            <person name="Karaoz U."/>
            <person name="Brodie E.L."/>
            <person name="Williams K.H."/>
            <person name="Hubbard S.S."/>
            <person name="Banfield J.F."/>
        </authorList>
    </citation>
    <scope>NUCLEOTIDE SEQUENCE [LARGE SCALE GENOMIC DNA]</scope>
</reference>
<dbReference type="PANTHER" id="PTHR13887:SF14">
    <property type="entry name" value="DISULFIDE BOND FORMATION PROTEIN D"/>
    <property type="match status" value="1"/>
</dbReference>
<comment type="similarity">
    <text evidence="1">Belongs to the thioredoxin family. DsbA subfamily.</text>
</comment>
<sequence length="218" mass="24625">MHKKTHLLLLVLIALTGIFLAVQIRRTSKITVKTSPELLISEKSIFIPTSNSELILGNPGAPVTIVEFMDFNCKECLSNHSIIKQIVTEHPQEIRLIWKDAPQPKILSKNFAIGHQAAWCVAQQDEKKFWQFIDIASQNTNNLQESGLKNIAQGLNLDTEKWWQCTNNDLTKQTISSGTQMAKELGLTSFPAIFVNNKQINTKADINLKEMLENFIKP</sequence>
<dbReference type="EMBL" id="MFRA01000005">
    <property type="protein sequence ID" value="OGH92739.1"/>
    <property type="molecule type" value="Genomic_DNA"/>
</dbReference>
<keyword evidence="5" id="KW-0676">Redox-active center</keyword>
<dbReference type="InterPro" id="IPR012336">
    <property type="entry name" value="Thioredoxin-like_fold"/>
</dbReference>
<dbReference type="GO" id="GO:0016491">
    <property type="term" value="F:oxidoreductase activity"/>
    <property type="evidence" value="ECO:0007669"/>
    <property type="project" value="UniProtKB-KW"/>
</dbReference>
<evidence type="ECO:0000256" key="1">
    <source>
        <dbReference type="ARBA" id="ARBA00005791"/>
    </source>
</evidence>
<dbReference type="STRING" id="1798705.A2563_03660"/>
<feature type="domain" description="Thioredoxin-like fold" evidence="6">
    <location>
        <begin position="51"/>
        <end position="211"/>
    </location>
</feature>
<proteinExistence type="inferred from homology"/>
<protein>
    <recommendedName>
        <fullName evidence="6">Thioredoxin-like fold domain-containing protein</fullName>
    </recommendedName>
</protein>
<evidence type="ECO:0000259" key="6">
    <source>
        <dbReference type="Pfam" id="PF13462"/>
    </source>
</evidence>
<dbReference type="Pfam" id="PF13462">
    <property type="entry name" value="Thioredoxin_4"/>
    <property type="match status" value="1"/>
</dbReference>
<dbReference type="SUPFAM" id="SSF52833">
    <property type="entry name" value="Thioredoxin-like"/>
    <property type="match status" value="1"/>
</dbReference>
<dbReference type="PANTHER" id="PTHR13887">
    <property type="entry name" value="GLUTATHIONE S-TRANSFERASE KAPPA"/>
    <property type="match status" value="1"/>
</dbReference>
<evidence type="ECO:0000256" key="4">
    <source>
        <dbReference type="ARBA" id="ARBA00023157"/>
    </source>
</evidence>
<keyword evidence="2" id="KW-0732">Signal</keyword>
<gene>
    <name evidence="7" type="ORF">A2563_03660</name>
</gene>
<dbReference type="Gene3D" id="3.40.30.10">
    <property type="entry name" value="Glutaredoxin"/>
    <property type="match status" value="1"/>
</dbReference>
<dbReference type="AlphaFoldDB" id="A0A1F6P987"/>
<keyword evidence="3" id="KW-0560">Oxidoreductase</keyword>
<comment type="caution">
    <text evidence="7">The sequence shown here is derived from an EMBL/GenBank/DDBJ whole genome shotgun (WGS) entry which is preliminary data.</text>
</comment>
<keyword evidence="4" id="KW-1015">Disulfide bond</keyword>